<dbReference type="EMBL" id="BAABUK010000015">
    <property type="protein sequence ID" value="GAA5812949.1"/>
    <property type="molecule type" value="Genomic_DNA"/>
</dbReference>
<reference evidence="1 2" key="1">
    <citation type="submission" date="2024-04" db="EMBL/GenBank/DDBJ databases">
        <title>genome sequences of Mucor flavus KT1a and Helicostylum pulchrum KT1b strains isolated from the surface of a dry-aged beef.</title>
        <authorList>
            <person name="Toyotome T."/>
            <person name="Hosono M."/>
            <person name="Torimaru M."/>
            <person name="Fukuda K."/>
            <person name="Mikami N."/>
        </authorList>
    </citation>
    <scope>NUCLEOTIDE SEQUENCE [LARGE SCALE GENOMIC DNA]</scope>
    <source>
        <strain evidence="1 2">KT1a</strain>
    </source>
</reference>
<proteinExistence type="predicted"/>
<organism evidence="1 2">
    <name type="scientific">Mucor flavus</name>
    <dbReference type="NCBI Taxonomy" id="439312"/>
    <lineage>
        <taxon>Eukaryota</taxon>
        <taxon>Fungi</taxon>
        <taxon>Fungi incertae sedis</taxon>
        <taxon>Mucoromycota</taxon>
        <taxon>Mucoromycotina</taxon>
        <taxon>Mucoromycetes</taxon>
        <taxon>Mucorales</taxon>
        <taxon>Mucorineae</taxon>
        <taxon>Mucoraceae</taxon>
        <taxon>Mucor</taxon>
    </lineage>
</organism>
<sequence length="333" mass="38243">MHITTDLMTHLKEENALVDEDVIAKIIGMKRPNQIRRCSPAKKVCEACNKCQYLGKVNLENIISNSHKRQLLNTKKYVELNDATIKLLNEDWMFRPQMRFFRARVLSGSIWANRANGGVLLVNSVEVYGRLRTADSHFERFNIKKNILPPSSLPRSNLTYKNICLRTVQDVDSIKLLFGTKVFNGLAASSIRLDADLDPEAGLTTSRYLINMQSDVNVEIYIEEEALREAKELAEDEATQDIYSFNIIYQLRRLRSKFYHQSTYFRFRGSSSGTNNHTMKLCSIWTYCNFDSSEDGNSDGRIASTLFQDITIQVIKSQKMTTVEENEIVKLIN</sequence>
<evidence type="ECO:0000313" key="1">
    <source>
        <dbReference type="EMBL" id="GAA5812949.1"/>
    </source>
</evidence>
<name>A0ABP9Z1G0_9FUNG</name>
<keyword evidence="2" id="KW-1185">Reference proteome</keyword>
<dbReference type="Proteomes" id="UP001473302">
    <property type="component" value="Unassembled WGS sequence"/>
</dbReference>
<comment type="caution">
    <text evidence="1">The sequence shown here is derived from an EMBL/GenBank/DDBJ whole genome shotgun (WGS) entry which is preliminary data.</text>
</comment>
<evidence type="ECO:0000313" key="2">
    <source>
        <dbReference type="Proteomes" id="UP001473302"/>
    </source>
</evidence>
<accession>A0ABP9Z1G0</accession>
<protein>
    <submittedName>
        <fullName evidence="1">Uncharacterized protein</fullName>
    </submittedName>
</protein>
<gene>
    <name evidence="1" type="ORF">MFLAVUS_006411</name>
</gene>